<feature type="chain" id="PRO_5040950978" evidence="5">
    <location>
        <begin position="16"/>
        <end position="1171"/>
    </location>
</feature>
<dbReference type="GO" id="GO:0005840">
    <property type="term" value="C:ribosome"/>
    <property type="evidence" value="ECO:0007669"/>
    <property type="project" value="UniProtKB-KW"/>
</dbReference>
<keyword evidence="8" id="KW-1185">Reference proteome</keyword>
<dbReference type="PANTHER" id="PTHR10724:SF7">
    <property type="entry name" value="SMALL RIBOSOMAL SUBUNIT PROTEIN BS1C"/>
    <property type="match status" value="1"/>
</dbReference>
<dbReference type="InterPro" id="IPR050437">
    <property type="entry name" value="Ribos_protein_bS1-like"/>
</dbReference>
<keyword evidence="3" id="KW-0687">Ribonucleoprotein</keyword>
<comment type="similarity">
    <text evidence="1">Belongs to the bacterial ribosomal protein bS1 family.</text>
</comment>
<dbReference type="SUPFAM" id="SSF50249">
    <property type="entry name" value="Nucleic acid-binding proteins"/>
    <property type="match status" value="2"/>
</dbReference>
<dbReference type="PROSITE" id="PS50126">
    <property type="entry name" value="S1"/>
    <property type="match status" value="2"/>
</dbReference>
<feature type="domain" description="S1 motif" evidence="6">
    <location>
        <begin position="236"/>
        <end position="308"/>
    </location>
</feature>
<evidence type="ECO:0000313" key="8">
    <source>
        <dbReference type="Proteomes" id="UP001057455"/>
    </source>
</evidence>
<evidence type="ECO:0000256" key="4">
    <source>
        <dbReference type="SAM" id="MobiDB-lite"/>
    </source>
</evidence>
<accession>A0A9W5TD87</accession>
<evidence type="ECO:0000256" key="3">
    <source>
        <dbReference type="ARBA" id="ARBA00023274"/>
    </source>
</evidence>
<dbReference type="EMBL" id="BLIY01000006">
    <property type="protein sequence ID" value="GFE53559.1"/>
    <property type="molecule type" value="Genomic_DNA"/>
</dbReference>
<dbReference type="GO" id="GO:0003735">
    <property type="term" value="F:structural constituent of ribosome"/>
    <property type="evidence" value="ECO:0007669"/>
    <property type="project" value="TreeGrafter"/>
</dbReference>
<gene>
    <name evidence="7" type="ORF">BaOVIS_009630</name>
</gene>
<protein>
    <submittedName>
        <fullName evidence="7">RNA binding protein, putative</fullName>
    </submittedName>
</protein>
<feature type="region of interest" description="Disordered" evidence="4">
    <location>
        <begin position="678"/>
        <end position="811"/>
    </location>
</feature>
<dbReference type="CDD" id="cd00164">
    <property type="entry name" value="S1_like"/>
    <property type="match status" value="1"/>
</dbReference>
<organism evidence="7 8">
    <name type="scientific">Babesia ovis</name>
    <dbReference type="NCBI Taxonomy" id="5869"/>
    <lineage>
        <taxon>Eukaryota</taxon>
        <taxon>Sar</taxon>
        <taxon>Alveolata</taxon>
        <taxon>Apicomplexa</taxon>
        <taxon>Aconoidasida</taxon>
        <taxon>Piroplasmida</taxon>
        <taxon>Babesiidae</taxon>
        <taxon>Babesia</taxon>
    </lineage>
</organism>
<evidence type="ECO:0000256" key="5">
    <source>
        <dbReference type="SAM" id="SignalP"/>
    </source>
</evidence>
<dbReference type="GO" id="GO:0006412">
    <property type="term" value="P:translation"/>
    <property type="evidence" value="ECO:0007669"/>
    <property type="project" value="TreeGrafter"/>
</dbReference>
<feature type="compositionally biased region" description="Acidic residues" evidence="4">
    <location>
        <begin position="746"/>
        <end position="787"/>
    </location>
</feature>
<dbReference type="GO" id="GO:1990904">
    <property type="term" value="C:ribonucleoprotein complex"/>
    <property type="evidence" value="ECO:0007669"/>
    <property type="project" value="UniProtKB-KW"/>
</dbReference>
<name>A0A9W5TD87_BABOV</name>
<feature type="region of interest" description="Disordered" evidence="4">
    <location>
        <begin position="942"/>
        <end position="994"/>
    </location>
</feature>
<feature type="domain" description="S1 motif" evidence="6">
    <location>
        <begin position="143"/>
        <end position="212"/>
    </location>
</feature>
<dbReference type="SMART" id="SM00316">
    <property type="entry name" value="S1"/>
    <property type="match status" value="2"/>
</dbReference>
<keyword evidence="2" id="KW-0689">Ribosomal protein</keyword>
<evidence type="ECO:0000259" key="6">
    <source>
        <dbReference type="PROSITE" id="PS50126"/>
    </source>
</evidence>
<feature type="region of interest" description="Disordered" evidence="4">
    <location>
        <begin position="535"/>
        <end position="554"/>
    </location>
</feature>
<dbReference type="InterPro" id="IPR003029">
    <property type="entry name" value="S1_domain"/>
</dbReference>
<reference evidence="7" key="1">
    <citation type="submission" date="2019-12" db="EMBL/GenBank/DDBJ databases">
        <title>Genome sequence of Babesia ovis.</title>
        <authorList>
            <person name="Yamagishi J."/>
            <person name="Sevinc F."/>
            <person name="Xuan X."/>
        </authorList>
    </citation>
    <scope>NUCLEOTIDE SEQUENCE</scope>
    <source>
        <strain evidence="7">Selcuk</strain>
    </source>
</reference>
<feature type="compositionally biased region" description="Acidic residues" evidence="4">
    <location>
        <begin position="795"/>
        <end position="811"/>
    </location>
</feature>
<keyword evidence="5" id="KW-0732">Signal</keyword>
<dbReference type="InterPro" id="IPR012340">
    <property type="entry name" value="NA-bd_OB-fold"/>
</dbReference>
<dbReference type="AlphaFoldDB" id="A0A9W5TD87"/>
<evidence type="ECO:0000313" key="7">
    <source>
        <dbReference type="EMBL" id="GFE53559.1"/>
    </source>
</evidence>
<proteinExistence type="inferred from homology"/>
<feature type="compositionally biased region" description="Acidic residues" evidence="4">
    <location>
        <begin position="708"/>
        <end position="718"/>
    </location>
</feature>
<dbReference type="Proteomes" id="UP001057455">
    <property type="component" value="Unassembled WGS sequence"/>
</dbReference>
<dbReference type="OrthoDB" id="365294at2759"/>
<sequence>MLVVIFLLLFGAAVSHQFAGVGDSQRCLAFNLVTGLLQPSRVWDSNRVALEPIHAESRPLTSYQVDQIESEHVGFEAEEPRPPKCPLMAHHLSKRVVKAMVEHDTEMLMQRSLDPYGRPRHLRQKWNMTRNRRRLDPVLFRVGEKVKGRVAVAFPTYALVDVGSTSYGVLHARDMSEGWIDRVDHSVSSGDDIVVIVKSIDPDSRFIRLSLLDLPKLESPTGEPIERRPLHSFRVEEAVSGIIRRRSPLGFYIDIGATVDGFLHVNDRKLPRKFTGVARQPFRIGTRVPTLYVKSVDLVKNRIQLSENSLPEELEKRCLTGQETPEQQALYSPIHREPLLNRLSSHDLDRMRLIGGFDDIIEQLGCDRNASVEYIKYLQNRKQREDLQRRKDTVFDDADNMPDWKLRQATREYNDLAMEIAELNNEAIEPPPPERTVYKYGDPGVWESRVYTRFDEKNPGSYFQKLNSEVQTALRDVQGDNFNFKGAMLDDYSSPERRGAIIESLWERFHAPPSNTSEIKDTESRVAYLEDVEDILPASDVPQNSEPTDEPTDGTSYADAVIAELESYNDSDADELAAMLRSAEGFDPFAASPKLVDDDQSAILGACAMTNDDVTKWPARFDRLCREAGGDPMKIALDTLAGNDLGTRDMRDLGITGLSTSKSTDGILNIVTNGDYDDLSVPNVDDSVDSTPGAVCDSNFSAPKLESDPDDLDEELPFESDGYTSEVDCDSAQEGSIDDSGYNSDLENDIDSSDTDYDIDSSDLEDNIDSSDIEDDIYNNTDYDDESAGYISDYTNDDSDEDTNSGYSSEEDDFKDIATSVFGKGASTQMSPLGPKMDMNTTYSQTKGKVPRIDASPRPTSKGPLEPVKKYYNPPTMDDYINEIFNEVKAITGDSTDSKPPATDTVLAPVENRDSLKISRQIYKNRRRNLDPVTRLYMMTKLPPRQLPSGDGDRTNRPTLGPLRTNGGSMKPIHPRPVPTYNIGNSEQEDNSEQKLDYWTDDSEEEDDEDMSPEEVRKLRSAVKSICNSDQKRRTIYRMAKKILPPEVIAKCQVDSQNHEHMEELVTLLRAGKQRPKLKPYTYYPEGIDKADIGKDRRSTNRRIRDAHLKLKKLKRNKRFLHMLDRLGIDPDQLTFDNVHELLPQELVTSRPLPFKRQMGLGEYSQLDNRG</sequence>
<dbReference type="PANTHER" id="PTHR10724">
    <property type="entry name" value="30S RIBOSOMAL PROTEIN S1"/>
    <property type="match status" value="1"/>
</dbReference>
<dbReference type="GO" id="GO:0003729">
    <property type="term" value="F:mRNA binding"/>
    <property type="evidence" value="ECO:0007669"/>
    <property type="project" value="TreeGrafter"/>
</dbReference>
<dbReference type="Gene3D" id="2.40.50.140">
    <property type="entry name" value="Nucleic acid-binding proteins"/>
    <property type="match status" value="2"/>
</dbReference>
<feature type="signal peptide" evidence="5">
    <location>
        <begin position="1"/>
        <end position="15"/>
    </location>
</feature>
<comment type="caution">
    <text evidence="7">The sequence shown here is derived from an EMBL/GenBank/DDBJ whole genome shotgun (WGS) entry which is preliminary data.</text>
</comment>
<evidence type="ECO:0000256" key="2">
    <source>
        <dbReference type="ARBA" id="ARBA00022980"/>
    </source>
</evidence>
<feature type="region of interest" description="Disordered" evidence="4">
    <location>
        <begin position="847"/>
        <end position="871"/>
    </location>
</feature>
<evidence type="ECO:0000256" key="1">
    <source>
        <dbReference type="ARBA" id="ARBA00006767"/>
    </source>
</evidence>